<name>A0ABD6WCK5_RATRA</name>
<organism evidence="2 3">
    <name type="scientific">Rathayibacter rathayi</name>
    <name type="common">Corynebacterium rathayi</name>
    <dbReference type="NCBI Taxonomy" id="33887"/>
    <lineage>
        <taxon>Bacteria</taxon>
        <taxon>Bacillati</taxon>
        <taxon>Actinomycetota</taxon>
        <taxon>Actinomycetes</taxon>
        <taxon>Micrococcales</taxon>
        <taxon>Microbacteriaceae</taxon>
        <taxon>Rathayibacter</taxon>
    </lineage>
</organism>
<dbReference type="AlphaFoldDB" id="A0ABD6WCK5"/>
<dbReference type="GeneID" id="49820358"/>
<dbReference type="EMBL" id="PSUL01000001">
    <property type="protein sequence ID" value="PPF16252.1"/>
    <property type="molecule type" value="Genomic_DNA"/>
</dbReference>
<dbReference type="Proteomes" id="UP000237881">
    <property type="component" value="Unassembled WGS sequence"/>
</dbReference>
<evidence type="ECO:0000313" key="2">
    <source>
        <dbReference type="EMBL" id="PPF16252.1"/>
    </source>
</evidence>
<evidence type="ECO:0000313" key="3">
    <source>
        <dbReference type="Proteomes" id="UP000237881"/>
    </source>
</evidence>
<sequence>MSFRRSLLSAAGLVAVLALTACSPVVALDAADDSESVNCATISSRLPSGLTDGAGGEIARRETNAQGTAAWGSPAVVLLRCGLEPPAADPRCIEVNGIDWISDDSDAPRYRFITFGRTPATEVIIDSEAISGSSVLVDLAPAVGALAPAGDVKCQDLGDITLPAPAPQ</sequence>
<protein>
    <submittedName>
        <fullName evidence="2">DUF3515 domain-containing protein</fullName>
    </submittedName>
</protein>
<dbReference type="InterPro" id="IPR021903">
    <property type="entry name" value="DUF3515"/>
</dbReference>
<accession>A0ABD6WCK5</accession>
<reference evidence="2 3" key="1">
    <citation type="submission" date="2018-02" db="EMBL/GenBank/DDBJ databases">
        <title>Bacteriophage NCPPB3778 and a type I-E CRISPR drive the evolution of the US Biological Select Agent, Rathayibacter toxicus.</title>
        <authorList>
            <person name="Davis E.W.II."/>
            <person name="Tabima J.F."/>
            <person name="Weisberg A.J."/>
            <person name="Lopes L.D."/>
            <person name="Wiseman M.S."/>
            <person name="Wiseman M.S."/>
            <person name="Pupko T."/>
            <person name="Belcher M.S."/>
            <person name="Sechler A.J."/>
            <person name="Tancos M.A."/>
            <person name="Schroeder B.K."/>
            <person name="Murray T.D."/>
            <person name="Luster D.G."/>
            <person name="Schneider W.L."/>
            <person name="Rogers E."/>
            <person name="Andreote F.D."/>
            <person name="Grunwald N.J."/>
            <person name="Putnam M.L."/>
            <person name="Chang J.H."/>
        </authorList>
    </citation>
    <scope>NUCLEOTIDE SEQUENCE [LARGE SCALE GENOMIC DNA]</scope>
    <source>
        <strain evidence="2 3">AY1I9</strain>
    </source>
</reference>
<evidence type="ECO:0000256" key="1">
    <source>
        <dbReference type="SAM" id="SignalP"/>
    </source>
</evidence>
<gene>
    <name evidence="2" type="ORF">C5C04_00225</name>
</gene>
<dbReference type="PROSITE" id="PS51318">
    <property type="entry name" value="TAT"/>
    <property type="match status" value="1"/>
</dbReference>
<dbReference type="KEGG" id="rry:C1O28_07740"/>
<dbReference type="Pfam" id="PF12028">
    <property type="entry name" value="DUF3515"/>
    <property type="match status" value="1"/>
</dbReference>
<comment type="caution">
    <text evidence="2">The sequence shown here is derived from an EMBL/GenBank/DDBJ whole genome shotgun (WGS) entry which is preliminary data.</text>
</comment>
<proteinExistence type="predicted"/>
<dbReference type="InterPro" id="IPR006311">
    <property type="entry name" value="TAT_signal"/>
</dbReference>
<keyword evidence="1" id="KW-0732">Signal</keyword>
<feature type="signal peptide" evidence="1">
    <location>
        <begin position="1"/>
        <end position="27"/>
    </location>
</feature>
<feature type="chain" id="PRO_5044742029" evidence="1">
    <location>
        <begin position="28"/>
        <end position="168"/>
    </location>
</feature>
<dbReference type="RefSeq" id="WP_097167241.1">
    <property type="nucleotide sequence ID" value="NZ_CP028129.1"/>
</dbReference>
<dbReference type="PROSITE" id="PS51257">
    <property type="entry name" value="PROKAR_LIPOPROTEIN"/>
    <property type="match status" value="1"/>
</dbReference>